<evidence type="ECO:0000313" key="7">
    <source>
        <dbReference type="Proteomes" id="UP001250791"/>
    </source>
</evidence>
<dbReference type="Proteomes" id="UP001250791">
    <property type="component" value="Unassembled WGS sequence"/>
</dbReference>
<sequence>MNIAAPLTNPASAYAQKVFVLQGGGALGSYQAGAFQALREQNIEPDWIAGISIGAINASIMAGNVPGERLKALSSFWNKVTVHLPVDLLMEDRRETNPFYRSVSSWWVSTFGVPGFFSPWQLPTWFQTRGSAGATSIYDTEQLRQTLLDHVDFDRINHGPVRLSLGAVNVRTGNFAFFDNKEIKIGPEHVMASGALPPGFPAVKIGNEHYWDGGLVSNTPLTYVLRNGADIDTVVFQVDLFSAVGPLPQDLEEVEERRKDITYSSRTRLNTDLFLERHRLRRAISELYARLPEEAKADPEIKKLEQHCSDYGVTIIHLIYRNKQFRSHSKDYEFSALSMHEHWEAGLRDARKALVAEDWRMPPSAEDGLKVFDLDQRTRSRQHSI</sequence>
<reference evidence="6 7" key="1">
    <citation type="submission" date="2023-07" db="EMBL/GenBank/DDBJ databases">
        <title>Sorghum-associated microbial communities from plants grown in Nebraska, USA.</title>
        <authorList>
            <person name="Schachtman D."/>
        </authorList>
    </citation>
    <scope>NUCLEOTIDE SEQUENCE [LARGE SCALE GENOMIC DNA]</scope>
    <source>
        <strain evidence="6 7">3199</strain>
    </source>
</reference>
<evidence type="ECO:0000313" key="6">
    <source>
        <dbReference type="EMBL" id="MDR6904166.1"/>
    </source>
</evidence>
<dbReference type="Pfam" id="PF01734">
    <property type="entry name" value="Patatin"/>
    <property type="match status" value="1"/>
</dbReference>
<dbReference type="PANTHER" id="PTHR14226:SF57">
    <property type="entry name" value="BLR7027 PROTEIN"/>
    <property type="match status" value="1"/>
</dbReference>
<keyword evidence="7" id="KW-1185">Reference proteome</keyword>
<feature type="short sequence motif" description="GXGXXG" evidence="4">
    <location>
        <begin position="23"/>
        <end position="28"/>
    </location>
</feature>
<evidence type="ECO:0000256" key="3">
    <source>
        <dbReference type="ARBA" id="ARBA00023098"/>
    </source>
</evidence>
<organism evidence="6 7">
    <name type="scientific">Rhizobium miluonense</name>
    <dbReference type="NCBI Taxonomy" id="411945"/>
    <lineage>
        <taxon>Bacteria</taxon>
        <taxon>Pseudomonadati</taxon>
        <taxon>Pseudomonadota</taxon>
        <taxon>Alphaproteobacteria</taxon>
        <taxon>Hyphomicrobiales</taxon>
        <taxon>Rhizobiaceae</taxon>
        <taxon>Rhizobium/Agrobacterium group</taxon>
        <taxon>Rhizobium</taxon>
    </lineage>
</organism>
<dbReference type="InterPro" id="IPR050301">
    <property type="entry name" value="NTE"/>
</dbReference>
<dbReference type="PROSITE" id="PS51635">
    <property type="entry name" value="PNPLA"/>
    <property type="match status" value="1"/>
</dbReference>
<proteinExistence type="predicted"/>
<gene>
    <name evidence="6" type="ORF">J2W52_005800</name>
</gene>
<dbReference type="InterPro" id="IPR021095">
    <property type="entry name" value="DUF3734"/>
</dbReference>
<feature type="short sequence motif" description="DGA/G" evidence="4">
    <location>
        <begin position="212"/>
        <end position="214"/>
    </location>
</feature>
<evidence type="ECO:0000259" key="5">
    <source>
        <dbReference type="PROSITE" id="PS51635"/>
    </source>
</evidence>
<keyword evidence="1 4" id="KW-0378">Hydrolase</keyword>
<dbReference type="Gene3D" id="3.40.1090.10">
    <property type="entry name" value="Cytosolic phospholipase A2 catalytic domain"/>
    <property type="match status" value="2"/>
</dbReference>
<dbReference type="CDD" id="cd07209">
    <property type="entry name" value="Pat_hypo_Ecoli_Z1214_like"/>
    <property type="match status" value="1"/>
</dbReference>
<evidence type="ECO:0000256" key="2">
    <source>
        <dbReference type="ARBA" id="ARBA00022963"/>
    </source>
</evidence>
<name>A0ABU1SYV6_9HYPH</name>
<dbReference type="InterPro" id="IPR016035">
    <property type="entry name" value="Acyl_Trfase/lysoPLipase"/>
</dbReference>
<dbReference type="InterPro" id="IPR002641">
    <property type="entry name" value="PNPLA_dom"/>
</dbReference>
<dbReference type="Pfam" id="PF12536">
    <property type="entry name" value="DUF3734"/>
    <property type="match status" value="1"/>
</dbReference>
<comment type="caution">
    <text evidence="6">The sequence shown here is derived from an EMBL/GenBank/DDBJ whole genome shotgun (WGS) entry which is preliminary data.</text>
</comment>
<feature type="active site" description="Proton acceptor" evidence="4">
    <location>
        <position position="212"/>
    </location>
</feature>
<feature type="short sequence motif" description="GXSXG" evidence="4">
    <location>
        <begin position="50"/>
        <end position="54"/>
    </location>
</feature>
<keyword evidence="3 4" id="KW-0443">Lipid metabolism</keyword>
<accession>A0ABU1SYV6</accession>
<feature type="domain" description="PNPLA" evidence="5">
    <location>
        <begin position="19"/>
        <end position="225"/>
    </location>
</feature>
<evidence type="ECO:0000256" key="4">
    <source>
        <dbReference type="PROSITE-ProRule" id="PRU01161"/>
    </source>
</evidence>
<dbReference type="RefSeq" id="WP_310235890.1">
    <property type="nucleotide sequence ID" value="NZ_JAVDUP010000014.1"/>
</dbReference>
<dbReference type="PANTHER" id="PTHR14226">
    <property type="entry name" value="NEUROPATHY TARGET ESTERASE/SWISS CHEESE D.MELANOGASTER"/>
    <property type="match status" value="1"/>
</dbReference>
<dbReference type="EMBL" id="JAVDUP010000014">
    <property type="protein sequence ID" value="MDR6904166.1"/>
    <property type="molecule type" value="Genomic_DNA"/>
</dbReference>
<evidence type="ECO:0000256" key="1">
    <source>
        <dbReference type="ARBA" id="ARBA00022801"/>
    </source>
</evidence>
<protein>
    <submittedName>
        <fullName evidence="6">NTE family protein</fullName>
    </submittedName>
</protein>
<dbReference type="SUPFAM" id="SSF52151">
    <property type="entry name" value="FabD/lysophospholipase-like"/>
    <property type="match status" value="1"/>
</dbReference>
<keyword evidence="2 4" id="KW-0442">Lipid degradation</keyword>
<feature type="active site" description="Nucleophile" evidence="4">
    <location>
        <position position="52"/>
    </location>
</feature>